<evidence type="ECO:0000313" key="9">
    <source>
        <dbReference type="EMBL" id="ADE40697.1"/>
    </source>
</evidence>
<dbReference type="EMBL" id="CP001751">
    <property type="protein sequence ID" value="ADE40697.1"/>
    <property type="molecule type" value="Genomic_DNA"/>
</dbReference>
<feature type="active site" evidence="7">
    <location>
        <position position="358"/>
    </location>
</feature>
<dbReference type="Pfam" id="PF00342">
    <property type="entry name" value="PGI"/>
    <property type="match status" value="1"/>
</dbReference>
<dbReference type="CDD" id="cd05015">
    <property type="entry name" value="SIS_PGI_1"/>
    <property type="match status" value="1"/>
</dbReference>
<dbReference type="Proteomes" id="UP000007460">
    <property type="component" value="Chromosome"/>
</dbReference>
<evidence type="ECO:0000256" key="1">
    <source>
        <dbReference type="ARBA" id="ARBA00004926"/>
    </source>
</evidence>
<keyword evidence="7" id="KW-0963">Cytoplasm</keyword>
<dbReference type="Gene3D" id="1.10.1390.10">
    <property type="match status" value="1"/>
</dbReference>
<dbReference type="GO" id="GO:0006094">
    <property type="term" value="P:gluconeogenesis"/>
    <property type="evidence" value="ECO:0007669"/>
    <property type="project" value="UniProtKB-UniRule"/>
</dbReference>
<comment type="pathway">
    <text evidence="7">Carbohydrate biosynthesis; gluconeogenesis.</text>
</comment>
<dbReference type="GO" id="GO:0051156">
    <property type="term" value="P:glucose 6-phosphate metabolic process"/>
    <property type="evidence" value="ECO:0007669"/>
    <property type="project" value="TreeGrafter"/>
</dbReference>
<dbReference type="PROSITE" id="PS51463">
    <property type="entry name" value="P_GLUCOSE_ISOMERASE_3"/>
    <property type="match status" value="1"/>
</dbReference>
<dbReference type="CDD" id="cd05016">
    <property type="entry name" value="SIS_PGI_2"/>
    <property type="match status" value="1"/>
</dbReference>
<comment type="subcellular location">
    <subcellularLocation>
        <location evidence="7">Cytoplasm</location>
    </subcellularLocation>
</comment>
<dbReference type="InterPro" id="IPR035476">
    <property type="entry name" value="SIS_PGI_1"/>
</dbReference>
<dbReference type="PRINTS" id="PR00662">
    <property type="entry name" value="G6PISOMERASE"/>
</dbReference>
<dbReference type="InterPro" id="IPR018189">
    <property type="entry name" value="Phosphoglucose_isomerase_CS"/>
</dbReference>
<keyword evidence="4 7" id="KW-0324">Glycolysis</keyword>
<name>D5BQH9_PUNMI</name>
<keyword evidence="5 7" id="KW-0413">Isomerase</keyword>
<comment type="function">
    <text evidence="7">Catalyzes the reversible isomerization of glucose-6-phosphate to fructose-6-phosphate.</text>
</comment>
<reference evidence="9 10" key="1">
    <citation type="journal article" date="2010" name="J. Bacteriol.">
        <title>Complete genome sequence of "Candidatus Puniceispirillum marinum" IMCC1322, a representative of the SAR116 clade in the Alphaproteobacteria.</title>
        <authorList>
            <person name="Oh H.M."/>
            <person name="Kwon K.K."/>
            <person name="Kang I."/>
            <person name="Kang S.G."/>
            <person name="Lee J.H."/>
            <person name="Kim S.J."/>
            <person name="Cho J.C."/>
        </authorList>
    </citation>
    <scope>NUCLEOTIDE SEQUENCE [LARGE SCALE GENOMIC DNA]</scope>
    <source>
        <strain evidence="9 10">IMCC1322</strain>
    </source>
</reference>
<dbReference type="PANTHER" id="PTHR11469:SF1">
    <property type="entry name" value="GLUCOSE-6-PHOSPHATE ISOMERASE"/>
    <property type="match status" value="1"/>
</dbReference>
<comment type="similarity">
    <text evidence="2 7 8">Belongs to the GPI family.</text>
</comment>
<evidence type="ECO:0000313" key="10">
    <source>
        <dbReference type="Proteomes" id="UP000007460"/>
    </source>
</evidence>
<dbReference type="InterPro" id="IPR001672">
    <property type="entry name" value="G6P_Isomerase"/>
</dbReference>
<protein>
    <recommendedName>
        <fullName evidence="7">Glucose-6-phosphate isomerase</fullName>
        <shortName evidence="7">GPI</shortName>
        <ecNumber evidence="7">5.3.1.9</ecNumber>
    </recommendedName>
    <alternativeName>
        <fullName evidence="7">Phosphoglucose isomerase</fullName>
        <shortName evidence="7">PGI</shortName>
    </alternativeName>
    <alternativeName>
        <fullName evidence="7">Phosphohexose isomerase</fullName>
        <shortName evidence="7">PHI</shortName>
    </alternativeName>
</protein>
<dbReference type="UniPathway" id="UPA00109">
    <property type="reaction ID" value="UER00181"/>
</dbReference>
<dbReference type="InterPro" id="IPR023096">
    <property type="entry name" value="G6P_Isomerase_C"/>
</dbReference>
<evidence type="ECO:0000256" key="5">
    <source>
        <dbReference type="ARBA" id="ARBA00023235"/>
    </source>
</evidence>
<feature type="active site" description="Proton donor" evidence="7">
    <location>
        <position position="327"/>
    </location>
</feature>
<dbReference type="NCBIfam" id="NF001211">
    <property type="entry name" value="PRK00179.1"/>
    <property type="match status" value="1"/>
</dbReference>
<organism evidence="9 10">
    <name type="scientific">Puniceispirillum marinum (strain IMCC1322)</name>
    <dbReference type="NCBI Taxonomy" id="488538"/>
    <lineage>
        <taxon>Bacteria</taxon>
        <taxon>Pseudomonadati</taxon>
        <taxon>Pseudomonadota</taxon>
        <taxon>Alphaproteobacteria</taxon>
        <taxon>Candidatus Puniceispirillales</taxon>
        <taxon>Candidatus Puniceispirillaceae</taxon>
        <taxon>Candidatus Puniceispirillum</taxon>
    </lineage>
</organism>
<gene>
    <name evidence="7" type="primary">pgi</name>
    <name evidence="9" type="ordered locus">SAR116_2454</name>
</gene>
<dbReference type="STRING" id="488538.SAR116_2454"/>
<keyword evidence="3 7" id="KW-0312">Gluconeogenesis</keyword>
<dbReference type="InterPro" id="IPR035482">
    <property type="entry name" value="SIS_PGI_2"/>
</dbReference>
<evidence type="ECO:0000256" key="2">
    <source>
        <dbReference type="ARBA" id="ARBA00006604"/>
    </source>
</evidence>
<evidence type="ECO:0000256" key="3">
    <source>
        <dbReference type="ARBA" id="ARBA00022432"/>
    </source>
</evidence>
<dbReference type="UniPathway" id="UPA00138"/>
<dbReference type="PROSITE" id="PS00174">
    <property type="entry name" value="P_GLUCOSE_ISOMERASE_2"/>
    <property type="match status" value="1"/>
</dbReference>
<evidence type="ECO:0000256" key="8">
    <source>
        <dbReference type="RuleBase" id="RU000612"/>
    </source>
</evidence>
<dbReference type="GO" id="GO:0005829">
    <property type="term" value="C:cytosol"/>
    <property type="evidence" value="ECO:0007669"/>
    <property type="project" value="TreeGrafter"/>
</dbReference>
<dbReference type="HOGENOM" id="CLU_017947_3_1_5"/>
<dbReference type="AlphaFoldDB" id="D5BQH9"/>
<dbReference type="HAMAP" id="MF_00473">
    <property type="entry name" value="G6P_isomerase"/>
    <property type="match status" value="1"/>
</dbReference>
<dbReference type="PANTHER" id="PTHR11469">
    <property type="entry name" value="GLUCOSE-6-PHOSPHATE ISOMERASE"/>
    <property type="match status" value="1"/>
</dbReference>
<proteinExistence type="inferred from homology"/>
<dbReference type="PROSITE" id="PS00765">
    <property type="entry name" value="P_GLUCOSE_ISOMERASE_1"/>
    <property type="match status" value="1"/>
</dbReference>
<evidence type="ECO:0000256" key="6">
    <source>
        <dbReference type="ARBA" id="ARBA00029321"/>
    </source>
</evidence>
<dbReference type="GO" id="GO:0097367">
    <property type="term" value="F:carbohydrate derivative binding"/>
    <property type="evidence" value="ECO:0007669"/>
    <property type="project" value="InterPro"/>
</dbReference>
<dbReference type="KEGG" id="apb:SAR116_2454"/>
<dbReference type="SUPFAM" id="SSF53697">
    <property type="entry name" value="SIS domain"/>
    <property type="match status" value="1"/>
</dbReference>
<dbReference type="EC" id="5.3.1.9" evidence="7"/>
<comment type="catalytic activity">
    <reaction evidence="6 7 8">
        <text>alpha-D-glucose 6-phosphate = beta-D-fructose 6-phosphate</text>
        <dbReference type="Rhea" id="RHEA:11816"/>
        <dbReference type="ChEBI" id="CHEBI:57634"/>
        <dbReference type="ChEBI" id="CHEBI:58225"/>
        <dbReference type="EC" id="5.3.1.9"/>
    </reaction>
</comment>
<dbReference type="GO" id="GO:0048029">
    <property type="term" value="F:monosaccharide binding"/>
    <property type="evidence" value="ECO:0007669"/>
    <property type="project" value="TreeGrafter"/>
</dbReference>
<dbReference type="InterPro" id="IPR046348">
    <property type="entry name" value="SIS_dom_sf"/>
</dbReference>
<dbReference type="eggNOG" id="COG0166">
    <property type="taxonomic scope" value="Bacteria"/>
</dbReference>
<dbReference type="GO" id="GO:0006096">
    <property type="term" value="P:glycolytic process"/>
    <property type="evidence" value="ECO:0007669"/>
    <property type="project" value="UniProtKB-UniRule"/>
</dbReference>
<feature type="active site" evidence="7">
    <location>
        <position position="478"/>
    </location>
</feature>
<keyword evidence="10" id="KW-1185">Reference proteome</keyword>
<evidence type="ECO:0000256" key="4">
    <source>
        <dbReference type="ARBA" id="ARBA00023152"/>
    </source>
</evidence>
<dbReference type="GO" id="GO:0004347">
    <property type="term" value="F:glucose-6-phosphate isomerase activity"/>
    <property type="evidence" value="ECO:0007669"/>
    <property type="project" value="UniProtKB-UniRule"/>
</dbReference>
<sequence>MLTQTKSYATLRDHARRLGDIKLADLIHDAARARQLVFASDDLEVDIARQHIDMAAFEALLGLAEDANIAEKRDAMFAGEAINKSENRPVVHATLRSPATRTSARYQKMVDFAEATRTADVYDDIINIGIGGSDLGPAMVAMALAPFASGARVHYVSNVDPSHLHDVLARCAALRSLVIVTSKTFTTAETMRNARLAQAWLDMGGGDSNSQMAAVTAAADKAADWGIDSAQIFDFEAGVGGRYSLWSAVGLPVMLAIGADHFASFLDGGASMDTHFKTMPLAKNIPVLLGLLRVWNRNFLGYPTHGIMPYDQRLARVPAWAQQLEMESNGKSVSRDGAALDYATAPVIWGEAGTGCQHSFFQALHQGRDIVPLDILFPRHPVGLHMANSWPDDNWQDSHQVLMVNALAQAEALALGRENAELPHKNFAGGRPSTVMSWDQTTPFALGRLLALYEHVTIVSGFLWDVNSFDQWGVELGKEMATSFEAHLKAGTIPAGMSPTAADLLARLSVKK</sequence>
<comment type="pathway">
    <text evidence="1 7 8">Carbohydrate degradation; glycolysis; D-glyceraldehyde 3-phosphate and glycerone phosphate from D-glucose: step 2/4.</text>
</comment>
<dbReference type="Gene3D" id="3.40.50.10490">
    <property type="entry name" value="Glucose-6-phosphate isomerase like protein, domain 1"/>
    <property type="match status" value="2"/>
</dbReference>
<accession>D5BQH9</accession>
<evidence type="ECO:0000256" key="7">
    <source>
        <dbReference type="HAMAP-Rule" id="MF_00473"/>
    </source>
</evidence>